<keyword evidence="3" id="KW-1185">Reference proteome</keyword>
<evidence type="ECO:0000313" key="3">
    <source>
        <dbReference type="Proteomes" id="UP000308197"/>
    </source>
</evidence>
<proteinExistence type="predicted"/>
<organism evidence="2 3">
    <name type="scientific">Polyporus arcularius HHB13444</name>
    <dbReference type="NCBI Taxonomy" id="1314778"/>
    <lineage>
        <taxon>Eukaryota</taxon>
        <taxon>Fungi</taxon>
        <taxon>Dikarya</taxon>
        <taxon>Basidiomycota</taxon>
        <taxon>Agaricomycotina</taxon>
        <taxon>Agaricomycetes</taxon>
        <taxon>Polyporales</taxon>
        <taxon>Polyporaceae</taxon>
        <taxon>Polyporus</taxon>
    </lineage>
</organism>
<feature type="compositionally biased region" description="Basic and acidic residues" evidence="1">
    <location>
        <begin position="1"/>
        <end position="13"/>
    </location>
</feature>
<evidence type="ECO:0000313" key="2">
    <source>
        <dbReference type="EMBL" id="TFK84302.1"/>
    </source>
</evidence>
<dbReference type="PANTHER" id="PTHR40462">
    <property type="entry name" value="CHROMOSOME 1, WHOLE GENOME SHOTGUN SEQUENCE"/>
    <property type="match status" value="1"/>
</dbReference>
<feature type="compositionally biased region" description="Basic and acidic residues" evidence="1">
    <location>
        <begin position="66"/>
        <end position="77"/>
    </location>
</feature>
<accession>A0A5C3P4Y4</accession>
<sequence>MSEHDRKDEKKESGGFFGRLGDKLNEMAGGGAAGEAKEDKLDKTIDWVQEHILGQGPQSNESAAEQLKDEQMSDFIRRQYKSATGHDFPSADKS</sequence>
<dbReference type="AlphaFoldDB" id="A0A5C3P4Y4"/>
<feature type="region of interest" description="Disordered" evidence="1">
    <location>
        <begin position="53"/>
        <end position="94"/>
    </location>
</feature>
<dbReference type="EMBL" id="ML211326">
    <property type="protein sequence ID" value="TFK84302.1"/>
    <property type="molecule type" value="Genomic_DNA"/>
</dbReference>
<evidence type="ECO:0000256" key="1">
    <source>
        <dbReference type="SAM" id="MobiDB-lite"/>
    </source>
</evidence>
<dbReference type="Proteomes" id="UP000308197">
    <property type="component" value="Unassembled WGS sequence"/>
</dbReference>
<reference evidence="2 3" key="1">
    <citation type="journal article" date="2019" name="Nat. Ecol. Evol.">
        <title>Megaphylogeny resolves global patterns of mushroom evolution.</title>
        <authorList>
            <person name="Varga T."/>
            <person name="Krizsan K."/>
            <person name="Foldi C."/>
            <person name="Dima B."/>
            <person name="Sanchez-Garcia M."/>
            <person name="Sanchez-Ramirez S."/>
            <person name="Szollosi G.J."/>
            <person name="Szarkandi J.G."/>
            <person name="Papp V."/>
            <person name="Albert L."/>
            <person name="Andreopoulos W."/>
            <person name="Angelini C."/>
            <person name="Antonin V."/>
            <person name="Barry K.W."/>
            <person name="Bougher N.L."/>
            <person name="Buchanan P."/>
            <person name="Buyck B."/>
            <person name="Bense V."/>
            <person name="Catcheside P."/>
            <person name="Chovatia M."/>
            <person name="Cooper J."/>
            <person name="Damon W."/>
            <person name="Desjardin D."/>
            <person name="Finy P."/>
            <person name="Geml J."/>
            <person name="Haridas S."/>
            <person name="Hughes K."/>
            <person name="Justo A."/>
            <person name="Karasinski D."/>
            <person name="Kautmanova I."/>
            <person name="Kiss B."/>
            <person name="Kocsube S."/>
            <person name="Kotiranta H."/>
            <person name="LaButti K.M."/>
            <person name="Lechner B.E."/>
            <person name="Liimatainen K."/>
            <person name="Lipzen A."/>
            <person name="Lukacs Z."/>
            <person name="Mihaltcheva S."/>
            <person name="Morgado L.N."/>
            <person name="Niskanen T."/>
            <person name="Noordeloos M.E."/>
            <person name="Ohm R.A."/>
            <person name="Ortiz-Santana B."/>
            <person name="Ovrebo C."/>
            <person name="Racz N."/>
            <person name="Riley R."/>
            <person name="Savchenko A."/>
            <person name="Shiryaev A."/>
            <person name="Soop K."/>
            <person name="Spirin V."/>
            <person name="Szebenyi C."/>
            <person name="Tomsovsky M."/>
            <person name="Tulloss R.E."/>
            <person name="Uehling J."/>
            <person name="Grigoriev I.V."/>
            <person name="Vagvolgyi C."/>
            <person name="Papp T."/>
            <person name="Martin F.M."/>
            <person name="Miettinen O."/>
            <person name="Hibbett D.S."/>
            <person name="Nagy L.G."/>
        </authorList>
    </citation>
    <scope>NUCLEOTIDE SEQUENCE [LARGE SCALE GENOMIC DNA]</scope>
    <source>
        <strain evidence="2 3">HHB13444</strain>
    </source>
</reference>
<feature type="region of interest" description="Disordered" evidence="1">
    <location>
        <begin position="1"/>
        <end position="22"/>
    </location>
</feature>
<dbReference type="PANTHER" id="PTHR40462:SF1">
    <property type="entry name" value="EXPRESSED PROTEIN"/>
    <property type="match status" value="1"/>
</dbReference>
<gene>
    <name evidence="2" type="ORF">K466DRAFT_496839</name>
</gene>
<name>A0A5C3P4Y4_9APHY</name>
<dbReference type="InParanoid" id="A0A5C3P4Y4"/>
<protein>
    <submittedName>
        <fullName evidence="2">Uncharacterized protein</fullName>
    </submittedName>
</protein>